<evidence type="ECO:0000313" key="2">
    <source>
        <dbReference type="Proteomes" id="UP000011761"/>
    </source>
</evidence>
<dbReference type="HOGENOM" id="CLU_1758470_0_0_1"/>
<sequence length="148" mass="17237">MDTTLRADVVVVSISGCKIFCYDTQTCSNHTLTRTNLQAAEVNGRISRYTPNAQLHPMLTMDGGLPTLFREPLRLEQLKCMSNGELDQIMMAYDLGTNRRRYYRGYLRDRYDDDDMFYGVQGERIRNLIALLEYLGAWQLVDQIRRVR</sequence>
<gene>
    <name evidence="1" type="ORF">BAUCODRAFT_273345</name>
</gene>
<name>M2N331_BAUPA</name>
<reference evidence="1 2" key="1">
    <citation type="journal article" date="2012" name="PLoS Pathog.">
        <title>Diverse lifestyles and strategies of plant pathogenesis encoded in the genomes of eighteen Dothideomycetes fungi.</title>
        <authorList>
            <person name="Ohm R.A."/>
            <person name="Feau N."/>
            <person name="Henrissat B."/>
            <person name="Schoch C.L."/>
            <person name="Horwitz B.A."/>
            <person name="Barry K.W."/>
            <person name="Condon B.J."/>
            <person name="Copeland A.C."/>
            <person name="Dhillon B."/>
            <person name="Glaser F."/>
            <person name="Hesse C.N."/>
            <person name="Kosti I."/>
            <person name="LaButti K."/>
            <person name="Lindquist E.A."/>
            <person name="Lucas S."/>
            <person name="Salamov A.A."/>
            <person name="Bradshaw R.E."/>
            <person name="Ciuffetti L."/>
            <person name="Hamelin R.C."/>
            <person name="Kema G.H.J."/>
            <person name="Lawrence C."/>
            <person name="Scott J.A."/>
            <person name="Spatafora J.W."/>
            <person name="Turgeon B.G."/>
            <person name="de Wit P.J.G.M."/>
            <person name="Zhong S."/>
            <person name="Goodwin S.B."/>
            <person name="Grigoriev I.V."/>
        </authorList>
    </citation>
    <scope>NUCLEOTIDE SEQUENCE [LARGE SCALE GENOMIC DNA]</scope>
    <source>
        <strain evidence="1 2">UAMH 10762</strain>
    </source>
</reference>
<proteinExistence type="predicted"/>
<protein>
    <submittedName>
        <fullName evidence="1">Uncharacterized protein</fullName>
    </submittedName>
</protein>
<dbReference type="GeneID" id="19110552"/>
<dbReference type="KEGG" id="bcom:BAUCODRAFT_273345"/>
<dbReference type="RefSeq" id="XP_007680279.1">
    <property type="nucleotide sequence ID" value="XM_007682089.1"/>
</dbReference>
<dbReference type="AlphaFoldDB" id="M2N331"/>
<dbReference type="OrthoDB" id="5389823at2759"/>
<keyword evidence="2" id="KW-1185">Reference proteome</keyword>
<accession>M2N331</accession>
<dbReference type="EMBL" id="KB445561">
    <property type="protein sequence ID" value="EMC93085.1"/>
    <property type="molecule type" value="Genomic_DNA"/>
</dbReference>
<organism evidence="1 2">
    <name type="scientific">Baudoinia panamericana (strain UAMH 10762)</name>
    <name type="common">Angels' share fungus</name>
    <name type="synonym">Baudoinia compniacensis (strain UAMH 10762)</name>
    <dbReference type="NCBI Taxonomy" id="717646"/>
    <lineage>
        <taxon>Eukaryota</taxon>
        <taxon>Fungi</taxon>
        <taxon>Dikarya</taxon>
        <taxon>Ascomycota</taxon>
        <taxon>Pezizomycotina</taxon>
        <taxon>Dothideomycetes</taxon>
        <taxon>Dothideomycetidae</taxon>
        <taxon>Mycosphaerellales</taxon>
        <taxon>Teratosphaeriaceae</taxon>
        <taxon>Baudoinia</taxon>
    </lineage>
</organism>
<evidence type="ECO:0000313" key="1">
    <source>
        <dbReference type="EMBL" id="EMC93085.1"/>
    </source>
</evidence>
<dbReference type="Proteomes" id="UP000011761">
    <property type="component" value="Unassembled WGS sequence"/>
</dbReference>